<dbReference type="PANTHER" id="PTHR47451:SF1">
    <property type="entry name" value="ARM REPEAT SUPERFAMILY PROTEIN"/>
    <property type="match status" value="1"/>
</dbReference>
<proteinExistence type="predicted"/>
<keyword evidence="1" id="KW-0677">Repeat</keyword>
<dbReference type="PROSITE" id="PS50176">
    <property type="entry name" value="ARM_REPEAT"/>
    <property type="match status" value="1"/>
</dbReference>
<evidence type="ECO:0000313" key="5">
    <source>
        <dbReference type="Proteomes" id="UP001227230"/>
    </source>
</evidence>
<dbReference type="Pfam" id="PF07727">
    <property type="entry name" value="RVT_2"/>
    <property type="match status" value="1"/>
</dbReference>
<dbReference type="InterPro" id="IPR043502">
    <property type="entry name" value="DNA/RNA_pol_sf"/>
</dbReference>
<organism evidence="4 5">
    <name type="scientific">Vitis vinifera</name>
    <name type="common">Grape</name>
    <dbReference type="NCBI Taxonomy" id="29760"/>
    <lineage>
        <taxon>Eukaryota</taxon>
        <taxon>Viridiplantae</taxon>
        <taxon>Streptophyta</taxon>
        <taxon>Embryophyta</taxon>
        <taxon>Tracheophyta</taxon>
        <taxon>Spermatophyta</taxon>
        <taxon>Magnoliopsida</taxon>
        <taxon>eudicotyledons</taxon>
        <taxon>Gunneridae</taxon>
        <taxon>Pentapetalae</taxon>
        <taxon>rosids</taxon>
        <taxon>Vitales</taxon>
        <taxon>Vitaceae</taxon>
        <taxon>Viteae</taxon>
        <taxon>Vitis</taxon>
    </lineage>
</organism>
<dbReference type="Gene3D" id="1.25.10.10">
    <property type="entry name" value="Leucine-rich Repeat Variant"/>
    <property type="match status" value="1"/>
</dbReference>
<dbReference type="SUPFAM" id="SSF56672">
    <property type="entry name" value="DNA/RNA polymerases"/>
    <property type="match status" value="1"/>
</dbReference>
<dbReference type="CDD" id="cd09272">
    <property type="entry name" value="RNase_HI_RT_Ty1"/>
    <property type="match status" value="1"/>
</dbReference>
<feature type="repeat" description="ARM" evidence="2">
    <location>
        <begin position="547"/>
        <end position="591"/>
    </location>
</feature>
<gene>
    <name evidence="4" type="ORF">VitviT2T_019970</name>
</gene>
<dbReference type="EMBL" id="CP126660">
    <property type="protein sequence ID" value="WKA01701.1"/>
    <property type="molecule type" value="Genomic_DNA"/>
</dbReference>
<evidence type="ECO:0000259" key="3">
    <source>
        <dbReference type="Pfam" id="PF07727"/>
    </source>
</evidence>
<evidence type="ECO:0000256" key="2">
    <source>
        <dbReference type="PROSITE-ProRule" id="PRU00259"/>
    </source>
</evidence>
<name>A0ABY9D2X2_VITVI</name>
<dbReference type="InterPro" id="IPR011989">
    <property type="entry name" value="ARM-like"/>
</dbReference>
<dbReference type="SMART" id="SM00185">
    <property type="entry name" value="ARM"/>
    <property type="match status" value="3"/>
</dbReference>
<dbReference type="SUPFAM" id="SSF48371">
    <property type="entry name" value="ARM repeat"/>
    <property type="match status" value="1"/>
</dbReference>
<dbReference type="InterPro" id="IPR013103">
    <property type="entry name" value="RVT_2"/>
</dbReference>
<keyword evidence="5" id="KW-1185">Reference proteome</keyword>
<accession>A0ABY9D2X2</accession>
<evidence type="ECO:0000313" key="4">
    <source>
        <dbReference type="EMBL" id="WKA01701.1"/>
    </source>
</evidence>
<sequence>MRAFGYRQSNSDHTLFLKKQHGKITSLIIYVDDMVVTRNDPEERKALQNYLSREFKMKDLGPLKYFLEIEVSRSSEGIFLSQRKCALNLLQETGMSGCQPVNTPIEEGLKLCVEPNQVSIDKGRYQRLVGRLMYLVHTRPDLAYALSVVSQYMHNPGEQHMNAVMRILMYLKNAPGKGILFTKNVDHQSIEVYTDADWAGAVDDRRSTSGYFTFVGGNLVTWKSKKQNVVARLSAEAEFKEYHTYCLNTYCLNPPIVRIPEGKRYCPFGVAEDDDEDYVEAGGTAAVNQEIKRTITEVPVKVTDELFDEIVAKVLIRYDMTVEVDDRIVTSNHKVSQISPLVLTPKVSVKVLIPVEDKETETEAVSRKSSSGSPGDVFSLGSYVFDHDAEDDELQNPHVPKPICSTIQSNGTTESIDSIHRIAENASNSDSLVGPVRGISDNRPLDLLEGKLAVLQFQIWIKEELEAIASSLANTVREKVRGVSLVLKSITQLYNEYAIPFELWEIRLEMLYFADYSGSDSTCEAAAGLLQEISSINLYKESVAESGAIEEITGLLRHSSLTSEVKEQSICTLWNLSVDEKLRMKIANTDLLPLAIKSLEDEDIKVKEAAGRVLVNLALSKSLHSIMVEAGVIPKLAKLLRIDVETHCRNLLRMNKIEFSSLRRVLS</sequence>
<reference evidence="4 5" key="1">
    <citation type="journal article" date="2023" name="Hortic Res">
        <title>The complete reference genome for grapevine (Vitis vinifera L.) genetics and breeding.</title>
        <authorList>
            <person name="Shi X."/>
            <person name="Cao S."/>
            <person name="Wang X."/>
            <person name="Huang S."/>
            <person name="Wang Y."/>
            <person name="Liu Z."/>
            <person name="Liu W."/>
            <person name="Leng X."/>
            <person name="Peng Y."/>
            <person name="Wang N."/>
            <person name="Wang Y."/>
            <person name="Ma Z."/>
            <person name="Xu X."/>
            <person name="Zhang F."/>
            <person name="Xue H."/>
            <person name="Zhong H."/>
            <person name="Wang Y."/>
            <person name="Zhang K."/>
            <person name="Velt A."/>
            <person name="Avia K."/>
            <person name="Holtgrawe D."/>
            <person name="Grimplet J."/>
            <person name="Matus J.T."/>
            <person name="Ware D."/>
            <person name="Wu X."/>
            <person name="Wang H."/>
            <person name="Liu C."/>
            <person name="Fang Y."/>
            <person name="Rustenholz C."/>
            <person name="Cheng Z."/>
            <person name="Xiao H."/>
            <person name="Zhou Y."/>
        </authorList>
    </citation>
    <scope>NUCLEOTIDE SEQUENCE [LARGE SCALE GENOMIC DNA]</scope>
    <source>
        <strain evidence="5">cv. Pinot noir / PN40024</strain>
        <tissue evidence="4">Leaf</tissue>
    </source>
</reference>
<evidence type="ECO:0000256" key="1">
    <source>
        <dbReference type="ARBA" id="ARBA00022737"/>
    </source>
</evidence>
<dbReference type="Proteomes" id="UP001227230">
    <property type="component" value="Chromosome 13"/>
</dbReference>
<dbReference type="PANTHER" id="PTHR47451">
    <property type="entry name" value="ARM REPEAT SUPERFAMILY PROTEIN"/>
    <property type="match status" value="1"/>
</dbReference>
<protein>
    <recommendedName>
        <fullName evidence="3">Reverse transcriptase Ty1/copia-type domain-containing protein</fullName>
    </recommendedName>
</protein>
<dbReference type="InterPro" id="IPR016024">
    <property type="entry name" value="ARM-type_fold"/>
</dbReference>
<feature type="domain" description="Reverse transcriptase Ty1/copia-type" evidence="3">
    <location>
        <begin position="4"/>
        <end position="106"/>
    </location>
</feature>
<dbReference type="InterPro" id="IPR000225">
    <property type="entry name" value="Armadillo"/>
</dbReference>